<accession>A0ABD3RL96</accession>
<keyword evidence="2" id="KW-1185">Reference proteome</keyword>
<organism evidence="1 2">
    <name type="scientific">Penstemon smallii</name>
    <dbReference type="NCBI Taxonomy" id="265156"/>
    <lineage>
        <taxon>Eukaryota</taxon>
        <taxon>Viridiplantae</taxon>
        <taxon>Streptophyta</taxon>
        <taxon>Embryophyta</taxon>
        <taxon>Tracheophyta</taxon>
        <taxon>Spermatophyta</taxon>
        <taxon>Magnoliopsida</taxon>
        <taxon>eudicotyledons</taxon>
        <taxon>Gunneridae</taxon>
        <taxon>Pentapetalae</taxon>
        <taxon>asterids</taxon>
        <taxon>lamiids</taxon>
        <taxon>Lamiales</taxon>
        <taxon>Plantaginaceae</taxon>
        <taxon>Cheloneae</taxon>
        <taxon>Penstemon</taxon>
    </lineage>
</organism>
<dbReference type="AlphaFoldDB" id="A0ABD3RL96"/>
<sequence length="90" mass="9926">MNSNLSGCVREYTLSTSLSKLEGYLLSPSTADSPIEFTFAISVTPIETLKKVSGEDAFRLSGYQLPSDMNKQMMQQENLELVGDKRASKT</sequence>
<dbReference type="Proteomes" id="UP001634393">
    <property type="component" value="Unassembled WGS sequence"/>
</dbReference>
<evidence type="ECO:0000313" key="2">
    <source>
        <dbReference type="Proteomes" id="UP001634393"/>
    </source>
</evidence>
<proteinExistence type="predicted"/>
<comment type="caution">
    <text evidence="1">The sequence shown here is derived from an EMBL/GenBank/DDBJ whole genome shotgun (WGS) entry which is preliminary data.</text>
</comment>
<gene>
    <name evidence="1" type="ORF">ACJIZ3_015015</name>
</gene>
<protein>
    <submittedName>
        <fullName evidence="1">Uncharacterized protein</fullName>
    </submittedName>
</protein>
<reference evidence="1 2" key="1">
    <citation type="submission" date="2024-12" db="EMBL/GenBank/DDBJ databases">
        <title>The unique morphological basis and parallel evolutionary history of personate flowers in Penstemon.</title>
        <authorList>
            <person name="Depatie T.H."/>
            <person name="Wessinger C.A."/>
        </authorList>
    </citation>
    <scope>NUCLEOTIDE SEQUENCE [LARGE SCALE GENOMIC DNA]</scope>
    <source>
        <strain evidence="1">WTNN_2</strain>
        <tissue evidence="1">Leaf</tissue>
    </source>
</reference>
<name>A0ABD3RL96_9LAMI</name>
<evidence type="ECO:0000313" key="1">
    <source>
        <dbReference type="EMBL" id="KAL3813747.1"/>
    </source>
</evidence>
<dbReference type="EMBL" id="JBJXBP010000008">
    <property type="protein sequence ID" value="KAL3813747.1"/>
    <property type="molecule type" value="Genomic_DNA"/>
</dbReference>